<dbReference type="NCBIfam" id="NF001965">
    <property type="entry name" value="PRK00742.1"/>
    <property type="match status" value="1"/>
</dbReference>
<dbReference type="PROSITE" id="PS50110">
    <property type="entry name" value="RESPONSE_REGULATORY"/>
    <property type="match status" value="1"/>
</dbReference>
<dbReference type="AlphaFoldDB" id="A0A0S3F329"/>
<feature type="modified residue" description="4-aspartylphosphate" evidence="7">
    <location>
        <position position="70"/>
    </location>
</feature>
<reference evidence="10 11" key="1">
    <citation type="submission" date="2015-11" db="EMBL/GenBank/DDBJ databases">
        <title>A Two-component Flavoprotein Monooxygenase System MeaXY Responsible for para-Hydroxylation of 2-Methyl-6-ethylaniline and 2,6-Diethylaniline in Sphingobium baderi DE-13.</title>
        <authorList>
            <person name="Cheng M."/>
            <person name="Meng Q."/>
            <person name="Yang Y."/>
            <person name="Chu C."/>
            <person name="Yan X."/>
            <person name="He J."/>
            <person name="Li S."/>
        </authorList>
    </citation>
    <scope>NUCLEOTIDE SEQUENCE [LARGE SCALE GENOMIC DNA]</scope>
    <source>
        <strain evidence="10 11">DE-13</strain>
    </source>
</reference>
<feature type="domain" description="CheB-type methylesterase" evidence="9">
    <location>
        <begin position="173"/>
        <end position="343"/>
    </location>
</feature>
<dbReference type="GO" id="GO:0000156">
    <property type="term" value="F:phosphorelay response regulator activity"/>
    <property type="evidence" value="ECO:0007669"/>
    <property type="project" value="InterPro"/>
</dbReference>
<organism evidence="10 11">
    <name type="scientific">Sphingobium baderi</name>
    <dbReference type="NCBI Taxonomy" id="1332080"/>
    <lineage>
        <taxon>Bacteria</taxon>
        <taxon>Pseudomonadati</taxon>
        <taxon>Pseudomonadota</taxon>
        <taxon>Alphaproteobacteria</taxon>
        <taxon>Sphingomonadales</taxon>
        <taxon>Sphingomonadaceae</taxon>
        <taxon>Sphingobium</taxon>
    </lineage>
</organism>
<keyword evidence="1" id="KW-0963">Cytoplasm</keyword>
<dbReference type="InterPro" id="IPR008248">
    <property type="entry name" value="CheB-like"/>
</dbReference>
<dbReference type="Gene3D" id="3.40.50.2300">
    <property type="match status" value="1"/>
</dbReference>
<keyword evidence="11" id="KW-1185">Reference proteome</keyword>
<dbReference type="GO" id="GO:0008984">
    <property type="term" value="F:protein-glutamate methylesterase activity"/>
    <property type="evidence" value="ECO:0007669"/>
    <property type="project" value="UniProtKB-EC"/>
</dbReference>
<dbReference type="OrthoDB" id="9793421at2"/>
<dbReference type="EMBL" id="CP013264">
    <property type="protein sequence ID" value="ALR22145.1"/>
    <property type="molecule type" value="Genomic_DNA"/>
</dbReference>
<dbReference type="Gene3D" id="3.40.50.180">
    <property type="entry name" value="Methylesterase CheB, C-terminal domain"/>
    <property type="match status" value="1"/>
</dbReference>
<dbReference type="CDD" id="cd16432">
    <property type="entry name" value="CheB_Rec"/>
    <property type="match status" value="1"/>
</dbReference>
<dbReference type="KEGG" id="sbd:ATN00_19335"/>
<feature type="active site" evidence="6">
    <location>
        <position position="209"/>
    </location>
</feature>
<dbReference type="InterPro" id="IPR001789">
    <property type="entry name" value="Sig_transdc_resp-reg_receiver"/>
</dbReference>
<keyword evidence="3 6" id="KW-0378">Hydrolase</keyword>
<keyword evidence="7" id="KW-0597">Phosphoprotein</keyword>
<evidence type="ECO:0000256" key="2">
    <source>
        <dbReference type="ARBA" id="ARBA00022500"/>
    </source>
</evidence>
<dbReference type="GO" id="GO:0005737">
    <property type="term" value="C:cytoplasm"/>
    <property type="evidence" value="ECO:0007669"/>
    <property type="project" value="InterPro"/>
</dbReference>
<protein>
    <recommendedName>
        <fullName evidence="4">protein-glutamate methylesterase</fullName>
        <ecNumber evidence="4">3.1.1.61</ecNumber>
    </recommendedName>
</protein>
<accession>A0A0S3F329</accession>
<feature type="active site" evidence="6">
    <location>
        <position position="182"/>
    </location>
</feature>
<evidence type="ECO:0000256" key="6">
    <source>
        <dbReference type="PROSITE-ProRule" id="PRU00050"/>
    </source>
</evidence>
<dbReference type="SUPFAM" id="SSF52172">
    <property type="entry name" value="CheY-like"/>
    <property type="match status" value="1"/>
</dbReference>
<evidence type="ECO:0000256" key="4">
    <source>
        <dbReference type="ARBA" id="ARBA00039140"/>
    </source>
</evidence>
<dbReference type="STRING" id="1332080.ATN00_19335"/>
<evidence type="ECO:0000313" key="11">
    <source>
        <dbReference type="Proteomes" id="UP000056968"/>
    </source>
</evidence>
<dbReference type="PANTHER" id="PTHR42872">
    <property type="entry name" value="PROTEIN-GLUTAMATE METHYLESTERASE/PROTEIN-GLUTAMINE GLUTAMINASE"/>
    <property type="match status" value="1"/>
</dbReference>
<evidence type="ECO:0000256" key="7">
    <source>
        <dbReference type="PROSITE-ProRule" id="PRU00169"/>
    </source>
</evidence>
<keyword evidence="2 6" id="KW-0145">Chemotaxis</keyword>
<dbReference type="PANTHER" id="PTHR42872:SF6">
    <property type="entry name" value="PROTEIN-GLUTAMATE METHYLESTERASE_PROTEIN-GLUTAMINE GLUTAMINASE"/>
    <property type="match status" value="1"/>
</dbReference>
<gene>
    <name evidence="10" type="ORF">ATN00_19335</name>
</gene>
<evidence type="ECO:0000256" key="1">
    <source>
        <dbReference type="ARBA" id="ARBA00022490"/>
    </source>
</evidence>
<dbReference type="InterPro" id="IPR035909">
    <property type="entry name" value="CheB_C"/>
</dbReference>
<name>A0A0S3F329_9SPHN</name>
<comment type="catalytic activity">
    <reaction evidence="5">
        <text>[protein]-L-glutamate 5-O-methyl ester + H2O = L-glutamyl-[protein] + methanol + H(+)</text>
        <dbReference type="Rhea" id="RHEA:23236"/>
        <dbReference type="Rhea" id="RHEA-COMP:10208"/>
        <dbReference type="Rhea" id="RHEA-COMP:10311"/>
        <dbReference type="ChEBI" id="CHEBI:15377"/>
        <dbReference type="ChEBI" id="CHEBI:15378"/>
        <dbReference type="ChEBI" id="CHEBI:17790"/>
        <dbReference type="ChEBI" id="CHEBI:29973"/>
        <dbReference type="ChEBI" id="CHEBI:82795"/>
        <dbReference type="EC" id="3.1.1.61"/>
    </reaction>
</comment>
<evidence type="ECO:0000259" key="8">
    <source>
        <dbReference type="PROSITE" id="PS50110"/>
    </source>
</evidence>
<dbReference type="GO" id="GO:0006935">
    <property type="term" value="P:chemotaxis"/>
    <property type="evidence" value="ECO:0007669"/>
    <property type="project" value="UniProtKB-UniRule"/>
</dbReference>
<dbReference type="RefSeq" id="WP_062067957.1">
    <property type="nucleotide sequence ID" value="NZ_CP013264.1"/>
</dbReference>
<dbReference type="Pfam" id="PF01339">
    <property type="entry name" value="CheB_methylest"/>
    <property type="match status" value="1"/>
</dbReference>
<evidence type="ECO:0000256" key="5">
    <source>
        <dbReference type="ARBA" id="ARBA00048267"/>
    </source>
</evidence>
<dbReference type="PIRSF" id="PIRSF000876">
    <property type="entry name" value="RR_chemtxs_CheB"/>
    <property type="match status" value="1"/>
</dbReference>
<sequence>MNAIVPILHNTAAAVPVARVLVVDDSVVVRTVIERILNSDPAFTVVQKINNAEQALHYLAEFPVDLVLLDIELPGQSGLAALPAILQACPRARVAILSGNCEAGSAVAVQALALGASDILSKPHSGSFGEQFPQALIERLKRLLHGNLLALPERETEPQRPPPPMAVASAALPLACLGIGASTGGIHALNLLFAGLSEPLGVPILLTQHLPASFTLYFAQQLALMTSLKVKVAEQGDVLEPDTVYVAPGDANLRLRRDLRRRICVQLTPERTPSGNLPGVDPMFSSIAQIYGAGGAGIVLTGMGRDGTAGAREIVAAGGWIVAQDEASSVVWGMPGAVASAGLSCALLEPRTIMAFVARQGKIRS</sequence>
<dbReference type="SUPFAM" id="SSF52738">
    <property type="entry name" value="Methylesterase CheB, C-terminal domain"/>
    <property type="match status" value="1"/>
</dbReference>
<dbReference type="SMART" id="SM00448">
    <property type="entry name" value="REC"/>
    <property type="match status" value="1"/>
</dbReference>
<dbReference type="InterPro" id="IPR000673">
    <property type="entry name" value="Sig_transdc_resp-reg_Me-estase"/>
</dbReference>
<dbReference type="PROSITE" id="PS50122">
    <property type="entry name" value="CHEB"/>
    <property type="match status" value="1"/>
</dbReference>
<evidence type="ECO:0000259" key="9">
    <source>
        <dbReference type="PROSITE" id="PS50122"/>
    </source>
</evidence>
<feature type="active site" evidence="6">
    <location>
        <position position="306"/>
    </location>
</feature>
<feature type="domain" description="Response regulatory" evidence="8">
    <location>
        <begin position="19"/>
        <end position="137"/>
    </location>
</feature>
<dbReference type="Proteomes" id="UP000056968">
    <property type="component" value="Chromosome"/>
</dbReference>
<evidence type="ECO:0000256" key="3">
    <source>
        <dbReference type="ARBA" id="ARBA00022801"/>
    </source>
</evidence>
<dbReference type="EC" id="3.1.1.61" evidence="4"/>
<dbReference type="Pfam" id="PF00072">
    <property type="entry name" value="Response_reg"/>
    <property type="match status" value="1"/>
</dbReference>
<evidence type="ECO:0000313" key="10">
    <source>
        <dbReference type="EMBL" id="ALR22145.1"/>
    </source>
</evidence>
<dbReference type="InterPro" id="IPR011006">
    <property type="entry name" value="CheY-like_superfamily"/>
</dbReference>
<proteinExistence type="predicted"/>